<feature type="domain" description="RNase H type-1" evidence="8">
    <location>
        <begin position="1"/>
        <end position="51"/>
    </location>
</feature>
<dbReference type="InterPro" id="IPR050092">
    <property type="entry name" value="RNase_H"/>
</dbReference>
<protein>
    <recommendedName>
        <fullName evidence="3">ribonuclease H</fullName>
        <ecNumber evidence="3">3.1.26.4</ecNumber>
    </recommendedName>
</protein>
<name>A0A9P7Z942_9HELO</name>
<proteinExistence type="inferred from homology"/>
<keyword evidence="10" id="KW-1185">Reference proteome</keyword>
<dbReference type="GO" id="GO:0046872">
    <property type="term" value="F:metal ion binding"/>
    <property type="evidence" value="ECO:0007669"/>
    <property type="project" value="UniProtKB-KW"/>
</dbReference>
<evidence type="ECO:0000259" key="8">
    <source>
        <dbReference type="PROSITE" id="PS50879"/>
    </source>
</evidence>
<comment type="similarity">
    <text evidence="2">Belongs to the RNase H family.</text>
</comment>
<sequence>DKPNQHWQLRCMAAALKNQGKQASIFLFWVPGHNDILGNERANFLAKRAAKMRSRSDTTSLAVMGMRIKSIAATEWNKVLADYKSAAIQRNGATYASKYSWKILKSLGVPPGTIREIVSVFYQLKIVHGYLKAHLSRITKSDSPLCSCGARQSPEYVLLSCKWLKDYRRNFQDAMGRKHLTFRILLHTETGIEATLAFIERTKVCTRKWHLGQTMEE</sequence>
<dbReference type="GO" id="GO:0043137">
    <property type="term" value="P:DNA replication, removal of RNA primer"/>
    <property type="evidence" value="ECO:0007669"/>
    <property type="project" value="TreeGrafter"/>
</dbReference>
<feature type="non-terminal residue" evidence="9">
    <location>
        <position position="1"/>
    </location>
</feature>
<accession>A0A9P7Z942</accession>
<organism evidence="9 10">
    <name type="scientific">Calycina marina</name>
    <dbReference type="NCBI Taxonomy" id="1763456"/>
    <lineage>
        <taxon>Eukaryota</taxon>
        <taxon>Fungi</taxon>
        <taxon>Dikarya</taxon>
        <taxon>Ascomycota</taxon>
        <taxon>Pezizomycotina</taxon>
        <taxon>Leotiomycetes</taxon>
        <taxon>Helotiales</taxon>
        <taxon>Pezizellaceae</taxon>
        <taxon>Calycina</taxon>
    </lineage>
</organism>
<evidence type="ECO:0000313" key="9">
    <source>
        <dbReference type="EMBL" id="KAG9247616.1"/>
    </source>
</evidence>
<comment type="catalytic activity">
    <reaction evidence="1">
        <text>Endonucleolytic cleavage to 5'-phosphomonoester.</text>
        <dbReference type="EC" id="3.1.26.4"/>
    </reaction>
</comment>
<evidence type="ECO:0000256" key="6">
    <source>
        <dbReference type="ARBA" id="ARBA00022759"/>
    </source>
</evidence>
<dbReference type="Gene3D" id="3.30.420.10">
    <property type="entry name" value="Ribonuclease H-like superfamily/Ribonuclease H"/>
    <property type="match status" value="1"/>
</dbReference>
<dbReference type="EMBL" id="MU253767">
    <property type="protein sequence ID" value="KAG9247616.1"/>
    <property type="molecule type" value="Genomic_DNA"/>
</dbReference>
<dbReference type="AlphaFoldDB" id="A0A9P7Z942"/>
<evidence type="ECO:0000256" key="1">
    <source>
        <dbReference type="ARBA" id="ARBA00000077"/>
    </source>
</evidence>
<keyword evidence="7" id="KW-0378">Hydrolase</keyword>
<dbReference type="InterPro" id="IPR036397">
    <property type="entry name" value="RNaseH_sf"/>
</dbReference>
<dbReference type="GO" id="GO:0004523">
    <property type="term" value="F:RNA-DNA hybrid ribonuclease activity"/>
    <property type="evidence" value="ECO:0007669"/>
    <property type="project" value="UniProtKB-EC"/>
</dbReference>
<gene>
    <name evidence="9" type="ORF">BJ878DRAFT_409132</name>
</gene>
<evidence type="ECO:0000313" key="10">
    <source>
        <dbReference type="Proteomes" id="UP000887226"/>
    </source>
</evidence>
<evidence type="ECO:0000256" key="4">
    <source>
        <dbReference type="ARBA" id="ARBA00022722"/>
    </source>
</evidence>
<keyword evidence="6" id="KW-0255">Endonuclease</keyword>
<feature type="non-terminal residue" evidence="9">
    <location>
        <position position="217"/>
    </location>
</feature>
<dbReference type="PANTHER" id="PTHR10642">
    <property type="entry name" value="RIBONUCLEASE H1"/>
    <property type="match status" value="1"/>
</dbReference>
<dbReference type="Proteomes" id="UP000887226">
    <property type="component" value="Unassembled WGS sequence"/>
</dbReference>
<evidence type="ECO:0000256" key="5">
    <source>
        <dbReference type="ARBA" id="ARBA00022723"/>
    </source>
</evidence>
<dbReference type="GO" id="GO:0003676">
    <property type="term" value="F:nucleic acid binding"/>
    <property type="evidence" value="ECO:0007669"/>
    <property type="project" value="InterPro"/>
</dbReference>
<dbReference type="InterPro" id="IPR012337">
    <property type="entry name" value="RNaseH-like_sf"/>
</dbReference>
<dbReference type="InterPro" id="IPR002156">
    <property type="entry name" value="RNaseH_domain"/>
</dbReference>
<comment type="caution">
    <text evidence="9">The sequence shown here is derived from an EMBL/GenBank/DDBJ whole genome shotgun (WGS) entry which is preliminary data.</text>
</comment>
<dbReference type="OrthoDB" id="3527090at2759"/>
<dbReference type="PROSITE" id="PS50879">
    <property type="entry name" value="RNASE_H_1"/>
    <property type="match status" value="1"/>
</dbReference>
<evidence type="ECO:0000256" key="3">
    <source>
        <dbReference type="ARBA" id="ARBA00012180"/>
    </source>
</evidence>
<dbReference type="EC" id="3.1.26.4" evidence="3"/>
<evidence type="ECO:0000256" key="7">
    <source>
        <dbReference type="ARBA" id="ARBA00022801"/>
    </source>
</evidence>
<reference evidence="9" key="1">
    <citation type="journal article" date="2021" name="IMA Fungus">
        <title>Genomic characterization of three marine fungi, including Emericellopsis atlantica sp. nov. with signatures of a generalist lifestyle and marine biomass degradation.</title>
        <authorList>
            <person name="Hagestad O.C."/>
            <person name="Hou L."/>
            <person name="Andersen J.H."/>
            <person name="Hansen E.H."/>
            <person name="Altermark B."/>
            <person name="Li C."/>
            <person name="Kuhnert E."/>
            <person name="Cox R.J."/>
            <person name="Crous P.W."/>
            <person name="Spatafora J.W."/>
            <person name="Lail K."/>
            <person name="Amirebrahimi M."/>
            <person name="Lipzen A."/>
            <person name="Pangilinan J."/>
            <person name="Andreopoulos W."/>
            <person name="Hayes R.D."/>
            <person name="Ng V."/>
            <person name="Grigoriev I.V."/>
            <person name="Jackson S.A."/>
            <person name="Sutton T.D.S."/>
            <person name="Dobson A.D.W."/>
            <person name="Rama T."/>
        </authorList>
    </citation>
    <scope>NUCLEOTIDE SEQUENCE</scope>
    <source>
        <strain evidence="9">TRa3180A</strain>
    </source>
</reference>
<dbReference type="PANTHER" id="PTHR10642:SF26">
    <property type="entry name" value="RIBONUCLEASE H1"/>
    <property type="match status" value="1"/>
</dbReference>
<dbReference type="SUPFAM" id="SSF53098">
    <property type="entry name" value="Ribonuclease H-like"/>
    <property type="match status" value="1"/>
</dbReference>
<keyword evidence="5" id="KW-0479">Metal-binding</keyword>
<evidence type="ECO:0000256" key="2">
    <source>
        <dbReference type="ARBA" id="ARBA00005300"/>
    </source>
</evidence>
<keyword evidence="4" id="KW-0540">Nuclease</keyword>